<gene>
    <name evidence="1" type="ORF">LCGC14_1851490</name>
</gene>
<accession>A0A0F9GAM2</accession>
<dbReference type="EMBL" id="LAZR01018603">
    <property type="protein sequence ID" value="KKL95743.1"/>
    <property type="molecule type" value="Genomic_DNA"/>
</dbReference>
<dbReference type="AlphaFoldDB" id="A0A0F9GAM2"/>
<name>A0A0F9GAM2_9ZZZZ</name>
<comment type="caution">
    <text evidence="1">The sequence shown here is derived from an EMBL/GenBank/DDBJ whole genome shotgun (WGS) entry which is preliminary data.</text>
</comment>
<protein>
    <submittedName>
        <fullName evidence="1">Uncharacterized protein</fullName>
    </submittedName>
</protein>
<reference evidence="1" key="1">
    <citation type="journal article" date="2015" name="Nature">
        <title>Complex archaea that bridge the gap between prokaryotes and eukaryotes.</title>
        <authorList>
            <person name="Spang A."/>
            <person name="Saw J.H."/>
            <person name="Jorgensen S.L."/>
            <person name="Zaremba-Niedzwiedzka K."/>
            <person name="Martijn J."/>
            <person name="Lind A.E."/>
            <person name="van Eijk R."/>
            <person name="Schleper C."/>
            <person name="Guy L."/>
            <person name="Ettema T.J."/>
        </authorList>
    </citation>
    <scope>NUCLEOTIDE SEQUENCE</scope>
</reference>
<sequence length="62" mass="7485">MDFDKYYDEDATDCDVIREVYKGLRPEVKDRAHRDIRHALYREVMSKRAQMAQLLGWYGQTM</sequence>
<organism evidence="1">
    <name type="scientific">marine sediment metagenome</name>
    <dbReference type="NCBI Taxonomy" id="412755"/>
    <lineage>
        <taxon>unclassified sequences</taxon>
        <taxon>metagenomes</taxon>
        <taxon>ecological metagenomes</taxon>
    </lineage>
</organism>
<proteinExistence type="predicted"/>
<evidence type="ECO:0000313" key="1">
    <source>
        <dbReference type="EMBL" id="KKL95743.1"/>
    </source>
</evidence>